<dbReference type="CDD" id="cd02440">
    <property type="entry name" value="AdoMet_MTases"/>
    <property type="match status" value="1"/>
</dbReference>
<keyword evidence="3" id="KW-1185">Reference proteome</keyword>
<feature type="domain" description="Methyltransferase type 11" evidence="1">
    <location>
        <begin position="50"/>
        <end position="140"/>
    </location>
</feature>
<protein>
    <submittedName>
        <fullName evidence="2">Methyltransferase domain-containing protein</fullName>
    </submittedName>
</protein>
<dbReference type="InterPro" id="IPR013216">
    <property type="entry name" value="Methyltransf_11"/>
</dbReference>
<dbReference type="InterPro" id="IPR029063">
    <property type="entry name" value="SAM-dependent_MTases_sf"/>
</dbReference>
<evidence type="ECO:0000313" key="3">
    <source>
        <dbReference type="Proteomes" id="UP000635142"/>
    </source>
</evidence>
<name>A0A927D885_9RHOB</name>
<keyword evidence="2" id="KW-0489">Methyltransferase</keyword>
<accession>A0A927D885</accession>
<proteinExistence type="predicted"/>
<reference evidence="2" key="1">
    <citation type="submission" date="2020-08" db="EMBL/GenBank/DDBJ databases">
        <title>Sulfitobacter aestuariivivens sp. nov., isolated from a tidal flat.</title>
        <authorList>
            <person name="Park S."/>
            <person name="Yoon J.-H."/>
        </authorList>
    </citation>
    <scope>NUCLEOTIDE SEQUENCE</scope>
    <source>
        <strain evidence="2">TSTF-M16</strain>
    </source>
</reference>
<dbReference type="GO" id="GO:0032259">
    <property type="term" value="P:methylation"/>
    <property type="evidence" value="ECO:0007669"/>
    <property type="project" value="UniProtKB-KW"/>
</dbReference>
<dbReference type="GO" id="GO:0008757">
    <property type="term" value="F:S-adenosylmethionine-dependent methyltransferase activity"/>
    <property type="evidence" value="ECO:0007669"/>
    <property type="project" value="InterPro"/>
</dbReference>
<evidence type="ECO:0000313" key="2">
    <source>
        <dbReference type="EMBL" id="MBD3666231.1"/>
    </source>
</evidence>
<organism evidence="2 3">
    <name type="scientific">Sulfitobacter aestuariivivens</name>
    <dbReference type="NCBI Taxonomy" id="2766981"/>
    <lineage>
        <taxon>Bacteria</taxon>
        <taxon>Pseudomonadati</taxon>
        <taxon>Pseudomonadota</taxon>
        <taxon>Alphaproteobacteria</taxon>
        <taxon>Rhodobacterales</taxon>
        <taxon>Roseobacteraceae</taxon>
        <taxon>Sulfitobacter</taxon>
    </lineage>
</organism>
<dbReference type="RefSeq" id="WP_191077261.1">
    <property type="nucleotide sequence ID" value="NZ_JACTAG010000005.1"/>
</dbReference>
<dbReference type="Pfam" id="PF08241">
    <property type="entry name" value="Methyltransf_11"/>
    <property type="match status" value="1"/>
</dbReference>
<comment type="caution">
    <text evidence="2">The sequence shown here is derived from an EMBL/GenBank/DDBJ whole genome shotgun (WGS) entry which is preliminary data.</text>
</comment>
<keyword evidence="2" id="KW-0808">Transferase</keyword>
<dbReference type="EMBL" id="JACTAG010000005">
    <property type="protein sequence ID" value="MBD3666231.1"/>
    <property type="molecule type" value="Genomic_DNA"/>
</dbReference>
<dbReference type="Gene3D" id="3.40.50.150">
    <property type="entry name" value="Vaccinia Virus protein VP39"/>
    <property type="match status" value="1"/>
</dbReference>
<dbReference type="SUPFAM" id="SSF53335">
    <property type="entry name" value="S-adenosyl-L-methionine-dependent methyltransferases"/>
    <property type="match status" value="1"/>
</dbReference>
<dbReference type="PANTHER" id="PTHR43591">
    <property type="entry name" value="METHYLTRANSFERASE"/>
    <property type="match status" value="1"/>
</dbReference>
<evidence type="ECO:0000259" key="1">
    <source>
        <dbReference type="Pfam" id="PF08241"/>
    </source>
</evidence>
<dbReference type="Proteomes" id="UP000635142">
    <property type="component" value="Unassembled WGS sequence"/>
</dbReference>
<sequence length="268" mass="28814">MTFDAFHSAERQGWHDRAGRYDGATALATLQIVPALLDALHLRPGMRLIDLACGPGYVAGAAAALLINAEGIDFAPAMIETAQKRFPDLAFRIGDILDMPHDTASFDAAACNMGLFHVIDPAKAMSEAARVLRPGGRFAFSQWTAPSDSALYAGLFEVMKAEADMALADPAPDAYALSDPETVAAMMTTAGFTDISTRRLETVLIAPTVDFFDFFMSFGVRVPLIVGAQAPDVQDIIRDRMNAAMAPYETDTGYEVPMPSLLFAGTRQ</sequence>
<gene>
    <name evidence="2" type="ORF">H9Q16_20045</name>
</gene>
<dbReference type="AlphaFoldDB" id="A0A927D885"/>